<dbReference type="Proteomes" id="UP000247814">
    <property type="component" value="Unassembled WGS sequence"/>
</dbReference>
<proteinExistence type="predicted"/>
<dbReference type="EMBL" id="NKUA01000043">
    <property type="protein sequence ID" value="PYD77471.1"/>
    <property type="molecule type" value="Genomic_DNA"/>
</dbReference>
<reference evidence="1 2" key="1">
    <citation type="submission" date="2017-07" db="EMBL/GenBank/DDBJ databases">
        <title>A draft genome sequence of Komagataeibacter sucrofermentans LMG 18788.</title>
        <authorList>
            <person name="Skraban J."/>
            <person name="Cleenwerck I."/>
            <person name="Vandamme P."/>
            <person name="Trcek J."/>
        </authorList>
    </citation>
    <scope>NUCLEOTIDE SEQUENCE [LARGE SCALE GENOMIC DNA]</scope>
    <source>
        <strain evidence="1 2">LMG 18788</strain>
    </source>
</reference>
<dbReference type="Gene3D" id="3.40.50.300">
    <property type="entry name" value="P-loop containing nucleotide triphosphate hydrolases"/>
    <property type="match status" value="1"/>
</dbReference>
<dbReference type="InterPro" id="IPR027417">
    <property type="entry name" value="P-loop_NTPase"/>
</dbReference>
<dbReference type="GO" id="GO:0016301">
    <property type="term" value="F:kinase activity"/>
    <property type="evidence" value="ECO:0007669"/>
    <property type="project" value="UniProtKB-KW"/>
</dbReference>
<evidence type="ECO:0000313" key="2">
    <source>
        <dbReference type="Proteomes" id="UP000247814"/>
    </source>
</evidence>
<keyword evidence="2" id="KW-1185">Reference proteome</keyword>
<dbReference type="OrthoDB" id="7585185at2"/>
<keyword evidence="1" id="KW-0808">Transferase</keyword>
<keyword evidence="1" id="KW-0418">Kinase</keyword>
<dbReference type="RefSeq" id="WP_110570225.1">
    <property type="nucleotide sequence ID" value="NZ_CP137147.1"/>
</dbReference>
<dbReference type="SUPFAM" id="SSF52540">
    <property type="entry name" value="P-loop containing nucleoside triphosphate hydrolases"/>
    <property type="match status" value="1"/>
</dbReference>
<sequence length="179" mass="19738">MNRRIALLGLSGAGKSTLIESLKKITPLCHLQASNLIKAEQLLRVGQKASSEELRTGPIVDNQQLLIAAFKREAENSNIPIILDAHSVIDGKDGLVEIPSTVFGALGLDAICFLHVNPAIIVQRRQGDKQRERPLRDVESLTRQQRIAYNAAKRIAADIGCPLTTIEDNNVEKLRYLIQ</sequence>
<dbReference type="AlphaFoldDB" id="A0A318QJ17"/>
<gene>
    <name evidence="1" type="ORF">CFR77_15150</name>
</gene>
<comment type="caution">
    <text evidence="1">The sequence shown here is derived from an EMBL/GenBank/DDBJ whole genome shotgun (WGS) entry which is preliminary data.</text>
</comment>
<organism evidence="1 2">
    <name type="scientific">Komagataeibacter sucrofermentans</name>
    <dbReference type="NCBI Taxonomy" id="1053551"/>
    <lineage>
        <taxon>Bacteria</taxon>
        <taxon>Pseudomonadati</taxon>
        <taxon>Pseudomonadota</taxon>
        <taxon>Alphaproteobacteria</taxon>
        <taxon>Acetobacterales</taxon>
        <taxon>Acetobacteraceae</taxon>
        <taxon>Komagataeibacter</taxon>
    </lineage>
</organism>
<evidence type="ECO:0000313" key="1">
    <source>
        <dbReference type="EMBL" id="PYD77471.1"/>
    </source>
</evidence>
<accession>A0A318QJ17</accession>
<dbReference type="Pfam" id="PF13207">
    <property type="entry name" value="AAA_17"/>
    <property type="match status" value="1"/>
</dbReference>
<name>A0A318QJ17_9PROT</name>
<protein>
    <submittedName>
        <fullName evidence="1">Adenylate kinase</fullName>
    </submittedName>
</protein>